<dbReference type="Proteomes" id="UP001500620">
    <property type="component" value="Unassembled WGS sequence"/>
</dbReference>
<dbReference type="InterPro" id="IPR011032">
    <property type="entry name" value="GroES-like_sf"/>
</dbReference>
<organism evidence="8 9">
    <name type="scientific">Dactylosporangium darangshiense</name>
    <dbReference type="NCBI Taxonomy" id="579108"/>
    <lineage>
        <taxon>Bacteria</taxon>
        <taxon>Bacillati</taxon>
        <taxon>Actinomycetota</taxon>
        <taxon>Actinomycetes</taxon>
        <taxon>Micromonosporales</taxon>
        <taxon>Micromonosporaceae</taxon>
        <taxon>Dactylosporangium</taxon>
    </lineage>
</organism>
<evidence type="ECO:0000256" key="2">
    <source>
        <dbReference type="ARBA" id="ARBA00022723"/>
    </source>
</evidence>
<comment type="similarity">
    <text evidence="5">Belongs to the zinc-containing alcohol dehydrogenase family.</text>
</comment>
<dbReference type="InterPro" id="IPR002328">
    <property type="entry name" value="ADH_Zn_CS"/>
</dbReference>
<dbReference type="PANTHER" id="PTHR42813">
    <property type="entry name" value="ZINC-TYPE ALCOHOL DEHYDROGENASE-LIKE"/>
    <property type="match status" value="1"/>
</dbReference>
<protein>
    <submittedName>
        <fullName evidence="8">Zinc-dependent alcohol dehydrogenase</fullName>
    </submittedName>
</protein>
<evidence type="ECO:0000313" key="9">
    <source>
        <dbReference type="Proteomes" id="UP001500620"/>
    </source>
</evidence>
<gene>
    <name evidence="8" type="ORF">GCM10022255_090770</name>
</gene>
<proteinExistence type="inferred from homology"/>
<dbReference type="Pfam" id="PF08240">
    <property type="entry name" value="ADH_N"/>
    <property type="match status" value="1"/>
</dbReference>
<keyword evidence="4" id="KW-0560">Oxidoreductase</keyword>
<accession>A0ABP8DP06</accession>
<evidence type="ECO:0000256" key="4">
    <source>
        <dbReference type="ARBA" id="ARBA00023002"/>
    </source>
</evidence>
<dbReference type="InterPro" id="IPR013149">
    <property type="entry name" value="ADH-like_C"/>
</dbReference>
<keyword evidence="2 5" id="KW-0479">Metal-binding</keyword>
<dbReference type="Gene3D" id="3.90.180.10">
    <property type="entry name" value="Medium-chain alcohol dehydrogenases, catalytic domain"/>
    <property type="match status" value="1"/>
</dbReference>
<evidence type="ECO:0000259" key="6">
    <source>
        <dbReference type="Pfam" id="PF00107"/>
    </source>
</evidence>
<keyword evidence="3 5" id="KW-0862">Zinc</keyword>
<dbReference type="InterPro" id="IPR013154">
    <property type="entry name" value="ADH-like_N"/>
</dbReference>
<comment type="cofactor">
    <cofactor evidence="1 5">
        <name>Zn(2+)</name>
        <dbReference type="ChEBI" id="CHEBI:29105"/>
    </cofactor>
</comment>
<evidence type="ECO:0000256" key="3">
    <source>
        <dbReference type="ARBA" id="ARBA00022833"/>
    </source>
</evidence>
<dbReference type="PROSITE" id="PS00059">
    <property type="entry name" value="ADH_ZINC"/>
    <property type="match status" value="1"/>
</dbReference>
<comment type="caution">
    <text evidence="8">The sequence shown here is derived from an EMBL/GenBank/DDBJ whole genome shotgun (WGS) entry which is preliminary data.</text>
</comment>
<evidence type="ECO:0000259" key="7">
    <source>
        <dbReference type="Pfam" id="PF08240"/>
    </source>
</evidence>
<feature type="domain" description="Alcohol dehydrogenase-like C-terminal" evidence="6">
    <location>
        <begin position="189"/>
        <end position="258"/>
    </location>
</feature>
<sequence length="405" mass="43765">MKAVVWHDVGDIRLDTVPEPKIEQSTDAIVRITTAAICGTDLHFIRGTVRGMRPGLVLGHEGVGVVEEVGKNVRNFRRGDRVLLSAVLGCGSCAYCRAGYYAQCDTINPNGARSGTAFYGAPADNGSFNGLQAEYARVPYAHTNLFGLPESITDEQAIPLSDIYPTGYFGAVIAQVTDGDVVAVWGCGPVGQFAILSAFQRGAGRVLAIDGHADRLERARALGAEVINFNEVDPVEAIMELTRGIGPDRAIDAVGVDAESPKSGPAAAKARDTDELHRAELREIAPKTNERNGRWRPGDAPTQAHHWAIESLAKAGTLAIIGVYPPTDRFFPIGTAMNKNLTINMGNGNHPRYIPKLLAMVESGVVRPEQMLTQHEPMREVMTAYEEFDMRKPGWLKVALNPSVN</sequence>
<keyword evidence="9" id="KW-1185">Reference proteome</keyword>
<evidence type="ECO:0000256" key="5">
    <source>
        <dbReference type="RuleBase" id="RU361277"/>
    </source>
</evidence>
<dbReference type="SUPFAM" id="SSF50129">
    <property type="entry name" value="GroES-like"/>
    <property type="match status" value="1"/>
</dbReference>
<evidence type="ECO:0000256" key="1">
    <source>
        <dbReference type="ARBA" id="ARBA00001947"/>
    </source>
</evidence>
<dbReference type="Gene3D" id="3.40.50.720">
    <property type="entry name" value="NAD(P)-binding Rossmann-like Domain"/>
    <property type="match status" value="1"/>
</dbReference>
<evidence type="ECO:0000313" key="8">
    <source>
        <dbReference type="EMBL" id="GAA4260781.1"/>
    </source>
</evidence>
<dbReference type="CDD" id="cd08283">
    <property type="entry name" value="FDH_like_1"/>
    <property type="match status" value="1"/>
</dbReference>
<feature type="domain" description="Alcohol dehydrogenase-like N-terminal" evidence="7">
    <location>
        <begin position="25"/>
        <end position="142"/>
    </location>
</feature>
<dbReference type="InterPro" id="IPR036291">
    <property type="entry name" value="NAD(P)-bd_dom_sf"/>
</dbReference>
<dbReference type="SUPFAM" id="SSF51735">
    <property type="entry name" value="NAD(P)-binding Rossmann-fold domains"/>
    <property type="match status" value="1"/>
</dbReference>
<dbReference type="Pfam" id="PF00107">
    <property type="entry name" value="ADH_zinc_N"/>
    <property type="match status" value="1"/>
</dbReference>
<dbReference type="PANTHER" id="PTHR42813:SF7">
    <property type="entry name" value="ALCOHOL DEHYDROGENASE (ZN-DEPENDENT)-RELATED"/>
    <property type="match status" value="1"/>
</dbReference>
<name>A0ABP8DP06_9ACTN</name>
<reference evidence="9" key="1">
    <citation type="journal article" date="2019" name="Int. J. Syst. Evol. Microbiol.">
        <title>The Global Catalogue of Microorganisms (GCM) 10K type strain sequencing project: providing services to taxonomists for standard genome sequencing and annotation.</title>
        <authorList>
            <consortium name="The Broad Institute Genomics Platform"/>
            <consortium name="The Broad Institute Genome Sequencing Center for Infectious Disease"/>
            <person name="Wu L."/>
            <person name="Ma J."/>
        </authorList>
    </citation>
    <scope>NUCLEOTIDE SEQUENCE [LARGE SCALE GENOMIC DNA]</scope>
    <source>
        <strain evidence="9">JCM 17441</strain>
    </source>
</reference>
<dbReference type="RefSeq" id="WP_345137685.1">
    <property type="nucleotide sequence ID" value="NZ_BAABAT010000042.1"/>
</dbReference>
<dbReference type="EMBL" id="BAABAT010000042">
    <property type="protein sequence ID" value="GAA4260781.1"/>
    <property type="molecule type" value="Genomic_DNA"/>
</dbReference>